<feature type="chain" id="PRO_5044997271" description="Carboxypeptidase" evidence="7">
    <location>
        <begin position="19"/>
        <end position="274"/>
    </location>
</feature>
<evidence type="ECO:0000256" key="5">
    <source>
        <dbReference type="ARBA" id="ARBA00022801"/>
    </source>
</evidence>
<reference evidence="8 9" key="1">
    <citation type="submission" date="2023-02" db="EMBL/GenBank/DDBJ databases">
        <title>LHISI_Scaffold_Assembly.</title>
        <authorList>
            <person name="Stuart O.P."/>
            <person name="Cleave R."/>
            <person name="Magrath M.J.L."/>
            <person name="Mikheyev A.S."/>
        </authorList>
    </citation>
    <scope>NUCLEOTIDE SEQUENCE [LARGE SCALE GENOMIC DNA]</scope>
    <source>
        <strain evidence="8">Daus_M_001</strain>
        <tissue evidence="8">Leg muscle</tissue>
    </source>
</reference>
<evidence type="ECO:0000256" key="1">
    <source>
        <dbReference type="ARBA" id="ARBA00009431"/>
    </source>
</evidence>
<dbReference type="InterPro" id="IPR001563">
    <property type="entry name" value="Peptidase_S10"/>
</dbReference>
<keyword evidence="5 7" id="KW-0378">Hydrolase</keyword>
<dbReference type="Gene3D" id="3.40.50.1820">
    <property type="entry name" value="alpha/beta hydrolase"/>
    <property type="match status" value="1"/>
</dbReference>
<dbReference type="Pfam" id="PF00450">
    <property type="entry name" value="Peptidase_S10"/>
    <property type="match status" value="1"/>
</dbReference>
<keyword evidence="2 7" id="KW-0121">Carboxypeptidase</keyword>
<dbReference type="PROSITE" id="PS00131">
    <property type="entry name" value="CARBOXYPEPT_SER_SER"/>
    <property type="match status" value="1"/>
</dbReference>
<evidence type="ECO:0000256" key="2">
    <source>
        <dbReference type="ARBA" id="ARBA00022645"/>
    </source>
</evidence>
<protein>
    <recommendedName>
        <fullName evidence="7">Carboxypeptidase</fullName>
        <ecNumber evidence="7">3.4.16.-</ecNumber>
    </recommendedName>
</protein>
<evidence type="ECO:0000256" key="6">
    <source>
        <dbReference type="ARBA" id="ARBA00023180"/>
    </source>
</evidence>
<feature type="signal peptide" evidence="7">
    <location>
        <begin position="1"/>
        <end position="18"/>
    </location>
</feature>
<keyword evidence="4 7" id="KW-0732">Signal</keyword>
<keyword evidence="3 7" id="KW-0645">Protease</keyword>
<evidence type="ECO:0000256" key="4">
    <source>
        <dbReference type="ARBA" id="ARBA00022729"/>
    </source>
</evidence>
<dbReference type="PRINTS" id="PR00724">
    <property type="entry name" value="CRBOXYPTASEC"/>
</dbReference>
<sequence>MCYQYVCLVALLLAPALAVTPPRNYLLRSPAQQKPQATRVGRDVGEKLMLTNYLEAGKIEEAQNRSRVQGGPFPEDIPSYSGFFTVDKDNGSNTFFWFFPAELHFPLQHDYANAPVVLWLQGGPGATSLFGLFAELGPFSVATDGATLVRNPHSWHKNHSLVFIDNPVGTGFSYTTEGGYAQDESQVGEDLYSAMVQFFTLFPNLQKNEFFIAGESYAGLVIGDGFTDPVNMVDFSDYAYQLGLVDNSTWASMKQSERRAVELVAAGRYEDARD</sequence>
<comment type="caution">
    <text evidence="8">The sequence shown here is derived from an EMBL/GenBank/DDBJ whole genome shotgun (WGS) entry which is preliminary data.</text>
</comment>
<dbReference type="EMBL" id="JARBHB010000005">
    <property type="protein sequence ID" value="KAJ8883643.1"/>
    <property type="molecule type" value="Genomic_DNA"/>
</dbReference>
<dbReference type="EC" id="3.4.16.-" evidence="7"/>
<evidence type="ECO:0000313" key="8">
    <source>
        <dbReference type="EMBL" id="KAJ8883643.1"/>
    </source>
</evidence>
<dbReference type="InterPro" id="IPR018202">
    <property type="entry name" value="Ser_caboxypep_ser_AS"/>
</dbReference>
<gene>
    <name evidence="8" type="ORF">PR048_015496</name>
</gene>
<accession>A0ABQ9HI50</accession>
<name>A0ABQ9HI50_9NEOP</name>
<feature type="non-terminal residue" evidence="8">
    <location>
        <position position="274"/>
    </location>
</feature>
<keyword evidence="9" id="KW-1185">Reference proteome</keyword>
<keyword evidence="6" id="KW-0325">Glycoprotein</keyword>
<dbReference type="InterPro" id="IPR029058">
    <property type="entry name" value="AB_hydrolase_fold"/>
</dbReference>
<dbReference type="Proteomes" id="UP001159363">
    <property type="component" value="Chromosome 4"/>
</dbReference>
<proteinExistence type="inferred from homology"/>
<evidence type="ECO:0000313" key="9">
    <source>
        <dbReference type="Proteomes" id="UP001159363"/>
    </source>
</evidence>
<dbReference type="PANTHER" id="PTHR11802:SF472">
    <property type="entry name" value="SERINE CARBOXYPEPTIDASE CPVL-RELATED"/>
    <property type="match status" value="1"/>
</dbReference>
<organism evidence="8 9">
    <name type="scientific">Dryococelus australis</name>
    <dbReference type="NCBI Taxonomy" id="614101"/>
    <lineage>
        <taxon>Eukaryota</taxon>
        <taxon>Metazoa</taxon>
        <taxon>Ecdysozoa</taxon>
        <taxon>Arthropoda</taxon>
        <taxon>Hexapoda</taxon>
        <taxon>Insecta</taxon>
        <taxon>Pterygota</taxon>
        <taxon>Neoptera</taxon>
        <taxon>Polyneoptera</taxon>
        <taxon>Phasmatodea</taxon>
        <taxon>Verophasmatodea</taxon>
        <taxon>Anareolatae</taxon>
        <taxon>Phasmatidae</taxon>
        <taxon>Eurycanthinae</taxon>
        <taxon>Dryococelus</taxon>
    </lineage>
</organism>
<evidence type="ECO:0000256" key="7">
    <source>
        <dbReference type="RuleBase" id="RU361156"/>
    </source>
</evidence>
<evidence type="ECO:0000256" key="3">
    <source>
        <dbReference type="ARBA" id="ARBA00022670"/>
    </source>
</evidence>
<dbReference type="PANTHER" id="PTHR11802">
    <property type="entry name" value="SERINE PROTEASE FAMILY S10 SERINE CARBOXYPEPTIDASE"/>
    <property type="match status" value="1"/>
</dbReference>
<comment type="similarity">
    <text evidence="1 7">Belongs to the peptidase S10 family.</text>
</comment>
<dbReference type="SUPFAM" id="SSF53474">
    <property type="entry name" value="alpha/beta-Hydrolases"/>
    <property type="match status" value="1"/>
</dbReference>